<dbReference type="GeneID" id="81367403"/>
<organism evidence="3 4">
    <name type="scientific">Penicillium cosmopolitanum</name>
    <dbReference type="NCBI Taxonomy" id="1131564"/>
    <lineage>
        <taxon>Eukaryota</taxon>
        <taxon>Fungi</taxon>
        <taxon>Dikarya</taxon>
        <taxon>Ascomycota</taxon>
        <taxon>Pezizomycotina</taxon>
        <taxon>Eurotiomycetes</taxon>
        <taxon>Eurotiomycetidae</taxon>
        <taxon>Eurotiales</taxon>
        <taxon>Aspergillaceae</taxon>
        <taxon>Penicillium</taxon>
    </lineage>
</organism>
<dbReference type="PANTHER" id="PTHR15492">
    <property type="entry name" value="CYCLIN D1-BINDING PROTEIN 1"/>
    <property type="match status" value="1"/>
</dbReference>
<dbReference type="EMBL" id="JAPZBU010000005">
    <property type="protein sequence ID" value="KAJ5403915.1"/>
    <property type="molecule type" value="Genomic_DNA"/>
</dbReference>
<feature type="region of interest" description="Disordered" evidence="1">
    <location>
        <begin position="210"/>
        <end position="250"/>
    </location>
</feature>
<reference evidence="3" key="2">
    <citation type="journal article" date="2023" name="IMA Fungus">
        <title>Comparative genomic study of the Penicillium genus elucidates a diverse pangenome and 15 lateral gene transfer events.</title>
        <authorList>
            <person name="Petersen C."/>
            <person name="Sorensen T."/>
            <person name="Nielsen M.R."/>
            <person name="Sondergaard T.E."/>
            <person name="Sorensen J.L."/>
            <person name="Fitzpatrick D.A."/>
            <person name="Frisvad J.C."/>
            <person name="Nielsen K.L."/>
        </authorList>
    </citation>
    <scope>NUCLEOTIDE SEQUENCE</scope>
    <source>
        <strain evidence="3">IBT 29677</strain>
    </source>
</reference>
<reference evidence="3" key="1">
    <citation type="submission" date="2022-12" db="EMBL/GenBank/DDBJ databases">
        <authorList>
            <person name="Petersen C."/>
        </authorList>
    </citation>
    <scope>NUCLEOTIDE SEQUENCE</scope>
    <source>
        <strain evidence="3">IBT 29677</strain>
    </source>
</reference>
<evidence type="ECO:0000259" key="2">
    <source>
        <dbReference type="Pfam" id="PF13324"/>
    </source>
</evidence>
<dbReference type="InterPro" id="IPR049317">
    <property type="entry name" value="GCIP-like_N"/>
</dbReference>
<dbReference type="PANTHER" id="PTHR15492:SF1">
    <property type="entry name" value="CYCLIN-D1-BINDING PROTEIN 1"/>
    <property type="match status" value="1"/>
</dbReference>
<feature type="compositionally biased region" description="Acidic residues" evidence="1">
    <location>
        <begin position="210"/>
        <end position="223"/>
    </location>
</feature>
<dbReference type="Proteomes" id="UP001147747">
    <property type="component" value="Unassembled WGS sequence"/>
</dbReference>
<dbReference type="Pfam" id="PF13324">
    <property type="entry name" value="GCIP_N"/>
    <property type="match status" value="1"/>
</dbReference>
<proteinExistence type="predicted"/>
<name>A0A9X0BBP8_9EURO</name>
<evidence type="ECO:0000313" key="4">
    <source>
        <dbReference type="Proteomes" id="UP001147747"/>
    </source>
</evidence>
<dbReference type="RefSeq" id="XP_056491157.1">
    <property type="nucleotide sequence ID" value="XM_056628423.1"/>
</dbReference>
<accession>A0A9X0BBP8</accession>
<keyword evidence="4" id="KW-1185">Reference proteome</keyword>
<feature type="region of interest" description="Disordered" evidence="1">
    <location>
        <begin position="25"/>
        <end position="45"/>
    </location>
</feature>
<dbReference type="GO" id="GO:0005634">
    <property type="term" value="C:nucleus"/>
    <property type="evidence" value="ECO:0007669"/>
    <property type="project" value="TreeGrafter"/>
</dbReference>
<dbReference type="InterPro" id="IPR026907">
    <property type="entry name" value="GCIP-like"/>
</dbReference>
<evidence type="ECO:0000313" key="3">
    <source>
        <dbReference type="EMBL" id="KAJ5403915.1"/>
    </source>
</evidence>
<sequence length="384" mass="41644">MATQIATLLSSTLALLDQFQETLTPSRAAETQTQTESSPSSNDAKPLALLSASSSALRAQVTKLSLLSITTPFTPSAVSTVLRAVNDSVLPSLITAALLITPAEYTKAFHSEILVLSRTALAEFAALIGLVKGIAEKSEKGKNDPKGTKGKEDMSKAEKDTVTVAAGRVWEACDSVTGVASKGVVGFVVHRVEQWRDLIRDAVMEIEEWDPEEDEDDFFDDLMGDEKKKSDDEGSDEDKDDGSDSDEDGNTAALLERKKSTLRFLKPVAQVYPAVINYRLKNAGETPLATKGGVEKLELLMLYLGRIPDLVDEAAGALYEDDEDRAVDFLKKIRANATVAVTSLELPWGEAADADKAEDKFTVWSRTWLKVLEEVGKSIEAEAE</sequence>
<feature type="compositionally biased region" description="Acidic residues" evidence="1">
    <location>
        <begin position="233"/>
        <end position="249"/>
    </location>
</feature>
<feature type="compositionally biased region" description="Low complexity" evidence="1">
    <location>
        <begin position="30"/>
        <end position="45"/>
    </location>
</feature>
<feature type="domain" description="Cyclin-D1-binding protein 1-like N-terminal" evidence="2">
    <location>
        <begin position="52"/>
        <end position="211"/>
    </location>
</feature>
<gene>
    <name evidence="3" type="ORF">N7509_003786</name>
</gene>
<feature type="region of interest" description="Disordered" evidence="1">
    <location>
        <begin position="138"/>
        <end position="158"/>
    </location>
</feature>
<dbReference type="AlphaFoldDB" id="A0A9X0BBP8"/>
<evidence type="ECO:0000256" key="1">
    <source>
        <dbReference type="SAM" id="MobiDB-lite"/>
    </source>
</evidence>
<protein>
    <recommendedName>
        <fullName evidence="2">Cyclin-D1-binding protein 1-like N-terminal domain-containing protein</fullName>
    </recommendedName>
</protein>
<dbReference type="OrthoDB" id="4088536at2759"/>
<dbReference type="Gene3D" id="1.20.1410.10">
    <property type="entry name" value="I/LWEQ domain"/>
    <property type="match status" value="1"/>
</dbReference>
<comment type="caution">
    <text evidence="3">The sequence shown here is derived from an EMBL/GenBank/DDBJ whole genome shotgun (WGS) entry which is preliminary data.</text>
</comment>